<organism evidence="1 2">
    <name type="scientific">Aeromicrobium chenweiae</name>
    <dbReference type="NCBI Taxonomy" id="2079793"/>
    <lineage>
        <taxon>Bacteria</taxon>
        <taxon>Bacillati</taxon>
        <taxon>Actinomycetota</taxon>
        <taxon>Actinomycetes</taxon>
        <taxon>Propionibacteriales</taxon>
        <taxon>Nocardioidaceae</taxon>
        <taxon>Aeromicrobium</taxon>
    </lineage>
</organism>
<accession>A0A5F2ETH4</accession>
<gene>
    <name evidence="1" type="ORF">C3E78_07490</name>
</gene>
<evidence type="ECO:0000313" key="1">
    <source>
        <dbReference type="EMBL" id="AWB92052.1"/>
    </source>
</evidence>
<dbReference type="EMBL" id="CP026952">
    <property type="protein sequence ID" value="AWB92052.1"/>
    <property type="molecule type" value="Genomic_DNA"/>
</dbReference>
<accession>A0A2S0WLA2</accession>
<dbReference type="RefSeq" id="WP_108577697.1">
    <property type="nucleotide sequence ID" value="NZ_CP026952.1"/>
</dbReference>
<dbReference type="OrthoDB" id="3264463at2"/>
<protein>
    <submittedName>
        <fullName evidence="1">Uncharacterized protein</fullName>
    </submittedName>
</protein>
<name>A0A2S0WLA2_9ACTN</name>
<proteinExistence type="predicted"/>
<dbReference type="Proteomes" id="UP000244384">
    <property type="component" value="Chromosome"/>
</dbReference>
<sequence>MTSSPPLFTAHDVPDLINAVPTLFGFRVEESLVAVATTGPRRRFGFRLRMDVPPAEKAAAVARKVVAHLTNHGAEGAIVIALTEHQEAALLVLDAIHDRLEQTPGIELIVRARADGERYWTDEPGFPPVGLPYETSDHHLSVVQAIAAGQQILPSRQALVDRFKPVTGVRRRWLEHAAATVLDEVVPEVARTAPGELAATGMAVVAPILDQVRAREQVSDADLLRLAAWVSTVSVRDEVWGLMTRANAEEMLAALTVVSSRVVPPFEPAVLSLAAFAAWLTGDGAQALIAVERALEVEPCYSMAGLILEILERGISPESWEGLPAAS</sequence>
<dbReference type="Pfam" id="PF13830">
    <property type="entry name" value="DUF4192"/>
    <property type="match status" value="1"/>
</dbReference>
<keyword evidence="2" id="KW-1185">Reference proteome</keyword>
<dbReference type="InterPro" id="IPR025447">
    <property type="entry name" value="DUF4192"/>
</dbReference>
<reference evidence="2" key="1">
    <citation type="submission" date="2018-01" db="EMBL/GenBank/DDBJ databases">
        <authorList>
            <person name="Li J."/>
        </authorList>
    </citation>
    <scope>NUCLEOTIDE SEQUENCE [LARGE SCALE GENOMIC DNA]</scope>
    <source>
        <strain evidence="2">592</strain>
    </source>
</reference>
<evidence type="ECO:0000313" key="2">
    <source>
        <dbReference type="Proteomes" id="UP000244384"/>
    </source>
</evidence>
<dbReference type="AlphaFoldDB" id="A0A2S0WLA2"/>
<dbReference type="KEGG" id="aez:C3E78_07490"/>